<dbReference type="Proteomes" id="UP000479000">
    <property type="component" value="Unassembled WGS sequence"/>
</dbReference>
<organism evidence="1 2">
    <name type="scientific">Nesidiocoris tenuis</name>
    <dbReference type="NCBI Taxonomy" id="355587"/>
    <lineage>
        <taxon>Eukaryota</taxon>
        <taxon>Metazoa</taxon>
        <taxon>Ecdysozoa</taxon>
        <taxon>Arthropoda</taxon>
        <taxon>Hexapoda</taxon>
        <taxon>Insecta</taxon>
        <taxon>Pterygota</taxon>
        <taxon>Neoptera</taxon>
        <taxon>Paraneoptera</taxon>
        <taxon>Hemiptera</taxon>
        <taxon>Heteroptera</taxon>
        <taxon>Panheteroptera</taxon>
        <taxon>Cimicomorpha</taxon>
        <taxon>Miridae</taxon>
        <taxon>Dicyphina</taxon>
        <taxon>Nesidiocoris</taxon>
    </lineage>
</organism>
<sequence>MFMITLQRLINQIRLDPIEKRVRNSGFAAIECFSGKRFRVGWKIFEFGLSR</sequence>
<protein>
    <submittedName>
        <fullName evidence="1">Uncharacterized protein</fullName>
    </submittedName>
</protein>
<evidence type="ECO:0000313" key="2">
    <source>
        <dbReference type="Proteomes" id="UP000479000"/>
    </source>
</evidence>
<feature type="non-terminal residue" evidence="1">
    <location>
        <position position="51"/>
    </location>
</feature>
<name>A0A6H5HJ48_9HEMI</name>
<proteinExistence type="predicted"/>
<keyword evidence="2" id="KW-1185">Reference proteome</keyword>
<gene>
    <name evidence="1" type="ORF">NTEN_LOCUS21170</name>
</gene>
<dbReference type="EMBL" id="CADCXU010030793">
    <property type="protein sequence ID" value="CAB0017083.1"/>
    <property type="molecule type" value="Genomic_DNA"/>
</dbReference>
<reference evidence="1 2" key="1">
    <citation type="submission" date="2020-02" db="EMBL/GenBank/DDBJ databases">
        <authorList>
            <person name="Ferguson B K."/>
        </authorList>
    </citation>
    <scope>NUCLEOTIDE SEQUENCE [LARGE SCALE GENOMIC DNA]</scope>
</reference>
<dbReference type="AlphaFoldDB" id="A0A6H5HJ48"/>
<accession>A0A6H5HJ48</accession>
<evidence type="ECO:0000313" key="1">
    <source>
        <dbReference type="EMBL" id="CAB0017083.1"/>
    </source>
</evidence>